<dbReference type="GO" id="GO:0046872">
    <property type="term" value="F:metal ion binding"/>
    <property type="evidence" value="ECO:0007669"/>
    <property type="project" value="UniProtKB-KW"/>
</dbReference>
<dbReference type="InterPro" id="IPR008753">
    <property type="entry name" value="Peptidase_M13_N"/>
</dbReference>
<keyword evidence="12" id="KW-1185">Reference proteome</keyword>
<name>A0A9P6UIB0_9FUNG</name>
<keyword evidence="4" id="KW-0479">Metal-binding</keyword>
<evidence type="ECO:0000313" key="12">
    <source>
        <dbReference type="Proteomes" id="UP000823405"/>
    </source>
</evidence>
<dbReference type="PRINTS" id="PR00786">
    <property type="entry name" value="NEPRILYSIN"/>
</dbReference>
<dbReference type="GO" id="GO:0004222">
    <property type="term" value="F:metalloendopeptidase activity"/>
    <property type="evidence" value="ECO:0007669"/>
    <property type="project" value="InterPro"/>
</dbReference>
<accession>A0A9P6UIB0</accession>
<dbReference type="GO" id="GO:0005886">
    <property type="term" value="C:plasma membrane"/>
    <property type="evidence" value="ECO:0007669"/>
    <property type="project" value="TreeGrafter"/>
</dbReference>
<dbReference type="Proteomes" id="UP000823405">
    <property type="component" value="Unassembled WGS sequence"/>
</dbReference>
<evidence type="ECO:0000256" key="3">
    <source>
        <dbReference type="ARBA" id="ARBA00022670"/>
    </source>
</evidence>
<evidence type="ECO:0000256" key="7">
    <source>
        <dbReference type="ARBA" id="ARBA00023049"/>
    </source>
</evidence>
<dbReference type="EMBL" id="JAAAIN010001568">
    <property type="protein sequence ID" value="KAG0301927.1"/>
    <property type="molecule type" value="Genomic_DNA"/>
</dbReference>
<dbReference type="Gene3D" id="1.10.1380.10">
    <property type="entry name" value="Neutral endopeptidase , domain2"/>
    <property type="match status" value="1"/>
</dbReference>
<feature type="signal peptide" evidence="8">
    <location>
        <begin position="1"/>
        <end position="21"/>
    </location>
</feature>
<dbReference type="SUPFAM" id="SSF55486">
    <property type="entry name" value="Metalloproteases ('zincins'), catalytic domain"/>
    <property type="match status" value="1"/>
</dbReference>
<dbReference type="InterPro" id="IPR042089">
    <property type="entry name" value="Peptidase_M13_dom_2"/>
</dbReference>
<feature type="domain" description="Peptidase M13 N-terminal" evidence="10">
    <location>
        <begin position="65"/>
        <end position="471"/>
    </location>
</feature>
<reference evidence="11" key="1">
    <citation type="journal article" date="2020" name="Fungal Divers.">
        <title>Resolving the Mortierellaceae phylogeny through synthesis of multi-gene phylogenetics and phylogenomics.</title>
        <authorList>
            <person name="Vandepol N."/>
            <person name="Liber J."/>
            <person name="Desiro A."/>
            <person name="Na H."/>
            <person name="Kennedy M."/>
            <person name="Barry K."/>
            <person name="Grigoriev I.V."/>
            <person name="Miller A.N."/>
            <person name="O'Donnell K."/>
            <person name="Stajich J.E."/>
            <person name="Bonito G."/>
        </authorList>
    </citation>
    <scope>NUCLEOTIDE SEQUENCE</scope>
    <source>
        <strain evidence="11">NVP60</strain>
    </source>
</reference>
<evidence type="ECO:0000313" key="11">
    <source>
        <dbReference type="EMBL" id="KAG0301927.1"/>
    </source>
</evidence>
<evidence type="ECO:0000256" key="4">
    <source>
        <dbReference type="ARBA" id="ARBA00022723"/>
    </source>
</evidence>
<keyword evidence="8" id="KW-0732">Signal</keyword>
<dbReference type="CDD" id="cd08662">
    <property type="entry name" value="M13"/>
    <property type="match status" value="1"/>
</dbReference>
<protein>
    <recommendedName>
        <fullName evidence="13">Zincin</fullName>
    </recommendedName>
</protein>
<dbReference type="Pfam" id="PF01431">
    <property type="entry name" value="Peptidase_M13"/>
    <property type="match status" value="1"/>
</dbReference>
<keyword evidence="3" id="KW-0645">Protease</keyword>
<gene>
    <name evidence="11" type="ORF">BGZ97_002554</name>
</gene>
<dbReference type="PANTHER" id="PTHR11733:SF167">
    <property type="entry name" value="FI17812P1-RELATED"/>
    <property type="match status" value="1"/>
</dbReference>
<organism evidence="11 12">
    <name type="scientific">Linnemannia gamsii</name>
    <dbReference type="NCBI Taxonomy" id="64522"/>
    <lineage>
        <taxon>Eukaryota</taxon>
        <taxon>Fungi</taxon>
        <taxon>Fungi incertae sedis</taxon>
        <taxon>Mucoromycota</taxon>
        <taxon>Mortierellomycotina</taxon>
        <taxon>Mortierellomycetes</taxon>
        <taxon>Mortierellales</taxon>
        <taxon>Mortierellaceae</taxon>
        <taxon>Linnemannia</taxon>
    </lineage>
</organism>
<feature type="chain" id="PRO_5040212002" description="Zincin" evidence="8">
    <location>
        <begin position="22"/>
        <end position="659"/>
    </location>
</feature>
<keyword evidence="7" id="KW-0482">Metalloprotease</keyword>
<comment type="caution">
    <text evidence="11">The sequence shown here is derived from an EMBL/GenBank/DDBJ whole genome shotgun (WGS) entry which is preliminary data.</text>
</comment>
<evidence type="ECO:0000256" key="5">
    <source>
        <dbReference type="ARBA" id="ARBA00022801"/>
    </source>
</evidence>
<dbReference type="Pfam" id="PF05649">
    <property type="entry name" value="Peptidase_M13_N"/>
    <property type="match status" value="1"/>
</dbReference>
<evidence type="ECO:0000256" key="1">
    <source>
        <dbReference type="ARBA" id="ARBA00001947"/>
    </source>
</evidence>
<dbReference type="OrthoDB" id="6475849at2759"/>
<dbReference type="InterPro" id="IPR024079">
    <property type="entry name" value="MetalloPept_cat_dom_sf"/>
</dbReference>
<sequence>MVATKIQLLTAIGVALSVVQAGPVPITNNNHGGKPSFNNKAICTTPQCVLTAAGFLNDMEPLANPCEDFSKFTCGGFYDKVEIPAGKSSIDTADLMDNTMRILRSIVDPSLGKVPKAAPGDVAAQNNIKKLHDLFSSCMDEAAILKAGRKPLVDEIQKIIQYFPASESPASKATLSSTLGYLNKLGLRVTPLISLSVDADLNDTSINALYVYEAGWGMPQGDYKNPETVQHYADTMAAMFQVVLGEGDVANRSQPLTSKDVEKEWLDAAKEVVDFELQLLDIRTSLDDLYDPVKSNERRTIEELNTLTPSIDWSLVLKEAMPAGVNYTRPLVVPSLPFLPKLEVLLQKTSSKTLQQYFTWIVVKTLGFNLAKPYRQPLDTFDNIMAGISGEVKEELWKDCVNDVNRYLGHMAGHYYIQEAFKGDSRKEVMTIIDNIITSYERTFPVLEWLDKTTRDGAIKKLKAMAQVIGYSTVAPDVASSESLDSYFKDYTVDAGDYFGNLLRHPAWSAADAFSRLSLPIERLSMSLPPAIYNAYYHPLMNTINFMAGMLQMPMFHVENPEYVNYGGIGTVSGHEIGHAFDNSGRLYDATGRPINAFEEKSQCFVEQYGNFTVKGPDNKDYNVDGQLTLGENLADNGGIKMSFRIWQSRLKSDPNGRK</sequence>
<dbReference type="PANTHER" id="PTHR11733">
    <property type="entry name" value="ZINC METALLOPROTEASE FAMILY M13 NEPRILYSIN-RELATED"/>
    <property type="match status" value="1"/>
</dbReference>
<dbReference type="InterPro" id="IPR000718">
    <property type="entry name" value="Peptidase_M13"/>
</dbReference>
<evidence type="ECO:0000259" key="9">
    <source>
        <dbReference type="Pfam" id="PF01431"/>
    </source>
</evidence>
<evidence type="ECO:0008006" key="13">
    <source>
        <dbReference type="Google" id="ProtNLM"/>
    </source>
</evidence>
<dbReference type="InterPro" id="IPR018497">
    <property type="entry name" value="Peptidase_M13_C"/>
</dbReference>
<feature type="domain" description="Peptidase M13 C-terminal" evidence="9">
    <location>
        <begin position="534"/>
        <end position="651"/>
    </location>
</feature>
<keyword evidence="5" id="KW-0378">Hydrolase</keyword>
<dbReference type="AlphaFoldDB" id="A0A9P6UIB0"/>
<dbReference type="PROSITE" id="PS51885">
    <property type="entry name" value="NEPRILYSIN"/>
    <property type="match status" value="1"/>
</dbReference>
<comment type="similarity">
    <text evidence="2">Belongs to the peptidase M13 family.</text>
</comment>
<evidence type="ECO:0000256" key="8">
    <source>
        <dbReference type="SAM" id="SignalP"/>
    </source>
</evidence>
<evidence type="ECO:0000256" key="6">
    <source>
        <dbReference type="ARBA" id="ARBA00022833"/>
    </source>
</evidence>
<comment type="cofactor">
    <cofactor evidence="1">
        <name>Zn(2+)</name>
        <dbReference type="ChEBI" id="CHEBI:29105"/>
    </cofactor>
</comment>
<evidence type="ECO:0000256" key="2">
    <source>
        <dbReference type="ARBA" id="ARBA00007357"/>
    </source>
</evidence>
<proteinExistence type="inferred from homology"/>
<keyword evidence="6" id="KW-0862">Zinc</keyword>
<dbReference type="GO" id="GO:0016485">
    <property type="term" value="P:protein processing"/>
    <property type="evidence" value="ECO:0007669"/>
    <property type="project" value="TreeGrafter"/>
</dbReference>
<dbReference type="Gene3D" id="3.40.390.10">
    <property type="entry name" value="Collagenase (Catalytic Domain)"/>
    <property type="match status" value="1"/>
</dbReference>
<evidence type="ECO:0000259" key="10">
    <source>
        <dbReference type="Pfam" id="PF05649"/>
    </source>
</evidence>